<dbReference type="RefSeq" id="WP_151024045.1">
    <property type="nucleotide sequence ID" value="NZ_JACHIB010000008.1"/>
</dbReference>
<evidence type="ECO:0000313" key="2">
    <source>
        <dbReference type="Proteomes" id="UP000541136"/>
    </source>
</evidence>
<keyword evidence="1" id="KW-0808">Transferase</keyword>
<sequence length="357" mass="38503">MAQVVLENLPASVTLPHALQPCWDMQLAGLGADAMRMALEAGMFTHLDEFAGAPELARRLGLDPVNTGHFLELLWGMELLERRPRGGGEPEYRTQAALRPYLHTASEQYCGDALLFRHQVLRQVGTQLEGLVRDGASHTQAADPAVVQAGWARAAQVQIAQEQRAVTARVACDILGRQPEFARARRMLDLGGGPGLVAIALAGLQPRLTGVVFEYPPVAAVAQAAIERAGLADRLQARGGDLAEADFGGGYDFIWCSSVLHFVPDIPAVLARLRAALRPGGLLVCCHAEIGGDARRARPVLQYYLHLRMQGRHVLPGGRLAALLRDAGFACIEQIDEVRFPMAPVTVLLARKDGDCA</sequence>
<dbReference type="InterPro" id="IPR036390">
    <property type="entry name" value="WH_DNA-bd_sf"/>
</dbReference>
<dbReference type="PROSITE" id="PS51683">
    <property type="entry name" value="SAM_OMT_II"/>
    <property type="match status" value="1"/>
</dbReference>
<dbReference type="Pfam" id="PF13489">
    <property type="entry name" value="Methyltransf_23"/>
    <property type="match status" value="1"/>
</dbReference>
<dbReference type="SUPFAM" id="SSF46785">
    <property type="entry name" value="Winged helix' DNA-binding domain"/>
    <property type="match status" value="1"/>
</dbReference>
<dbReference type="AlphaFoldDB" id="A0A7W9WPA0"/>
<dbReference type="Proteomes" id="UP000541136">
    <property type="component" value="Unassembled WGS sequence"/>
</dbReference>
<dbReference type="InterPro" id="IPR036388">
    <property type="entry name" value="WH-like_DNA-bd_sf"/>
</dbReference>
<dbReference type="EMBL" id="JACHIB010000008">
    <property type="protein sequence ID" value="MBB6083585.1"/>
    <property type="molecule type" value="Genomic_DNA"/>
</dbReference>
<organism evidence="1 2">
    <name type="scientific">Castellaniella defragrans</name>
    <name type="common">Alcaligenes defragrans</name>
    <dbReference type="NCBI Taxonomy" id="75697"/>
    <lineage>
        <taxon>Bacteria</taxon>
        <taxon>Pseudomonadati</taxon>
        <taxon>Pseudomonadota</taxon>
        <taxon>Betaproteobacteria</taxon>
        <taxon>Burkholderiales</taxon>
        <taxon>Alcaligenaceae</taxon>
        <taxon>Castellaniella</taxon>
    </lineage>
</organism>
<reference evidence="1 2" key="1">
    <citation type="submission" date="2020-08" db="EMBL/GenBank/DDBJ databases">
        <title>Genomic Encyclopedia of Type Strains, Phase IV (KMG-IV): sequencing the most valuable type-strain genomes for metagenomic binning, comparative biology and taxonomic classification.</title>
        <authorList>
            <person name="Goeker M."/>
        </authorList>
    </citation>
    <scope>NUCLEOTIDE SEQUENCE [LARGE SCALE GENOMIC DNA]</scope>
    <source>
        <strain evidence="1 2">DSM 12141</strain>
    </source>
</reference>
<dbReference type="InterPro" id="IPR016461">
    <property type="entry name" value="COMT-like"/>
</dbReference>
<dbReference type="Gene3D" id="3.40.50.150">
    <property type="entry name" value="Vaccinia Virus protein VP39"/>
    <property type="match status" value="1"/>
</dbReference>
<dbReference type="InterPro" id="IPR029063">
    <property type="entry name" value="SAM-dependent_MTases_sf"/>
</dbReference>
<accession>A0A7W9WPA0</accession>
<keyword evidence="1" id="KW-0489">Methyltransferase</keyword>
<evidence type="ECO:0000313" key="1">
    <source>
        <dbReference type="EMBL" id="MBB6083585.1"/>
    </source>
</evidence>
<gene>
    <name evidence="1" type="ORF">HNR28_001624</name>
</gene>
<proteinExistence type="predicted"/>
<dbReference type="CDD" id="cd02440">
    <property type="entry name" value="AdoMet_MTases"/>
    <property type="match status" value="1"/>
</dbReference>
<name>A0A7W9WPA0_CASDE</name>
<protein>
    <submittedName>
        <fullName evidence="1">2-polyprenyl-3-methyl-5-hydroxy-6-metoxy-1, 4-benzoquinol methylase</fullName>
    </submittedName>
</protein>
<dbReference type="GO" id="GO:0032259">
    <property type="term" value="P:methylation"/>
    <property type="evidence" value="ECO:0007669"/>
    <property type="project" value="UniProtKB-KW"/>
</dbReference>
<dbReference type="SUPFAM" id="SSF53335">
    <property type="entry name" value="S-adenosyl-L-methionine-dependent methyltransferases"/>
    <property type="match status" value="1"/>
</dbReference>
<dbReference type="GO" id="GO:0008168">
    <property type="term" value="F:methyltransferase activity"/>
    <property type="evidence" value="ECO:0007669"/>
    <property type="project" value="UniProtKB-KW"/>
</dbReference>
<dbReference type="Gene3D" id="1.10.10.10">
    <property type="entry name" value="Winged helix-like DNA-binding domain superfamily/Winged helix DNA-binding domain"/>
    <property type="match status" value="1"/>
</dbReference>
<comment type="caution">
    <text evidence="1">The sequence shown here is derived from an EMBL/GenBank/DDBJ whole genome shotgun (WGS) entry which is preliminary data.</text>
</comment>